<gene>
    <name evidence="1" type="primary">Nfu_g_1_008959</name>
</gene>
<protein>
    <submittedName>
        <fullName evidence="1">Uncharacterized protein</fullName>
    </submittedName>
</protein>
<accession>A0A1A8P019</accession>
<evidence type="ECO:0000313" key="1">
    <source>
        <dbReference type="EMBL" id="SBR74641.1"/>
    </source>
</evidence>
<feature type="non-terminal residue" evidence="1">
    <location>
        <position position="93"/>
    </location>
</feature>
<reference evidence="1" key="1">
    <citation type="submission" date="2016-05" db="EMBL/GenBank/DDBJ databases">
        <authorList>
            <person name="Lavstsen T."/>
            <person name="Jespersen J.S."/>
        </authorList>
    </citation>
    <scope>NUCLEOTIDE SEQUENCE</scope>
    <source>
        <tissue evidence="1">Brain</tissue>
    </source>
</reference>
<dbReference type="EMBL" id="HAEI01001091">
    <property type="protein sequence ID" value="SBR74641.1"/>
    <property type="molecule type" value="Transcribed_RNA"/>
</dbReference>
<feature type="non-terminal residue" evidence="1">
    <location>
        <position position="1"/>
    </location>
</feature>
<proteinExistence type="predicted"/>
<name>A0A1A8P019_9TELE</name>
<dbReference type="AlphaFoldDB" id="A0A1A8P019"/>
<reference evidence="1" key="2">
    <citation type="submission" date="2016-06" db="EMBL/GenBank/DDBJ databases">
        <title>The genome of a short-lived fish provides insights into sex chromosome evolution and the genetic control of aging.</title>
        <authorList>
            <person name="Reichwald K."/>
            <person name="Felder M."/>
            <person name="Petzold A."/>
            <person name="Koch P."/>
            <person name="Groth M."/>
            <person name="Platzer M."/>
        </authorList>
    </citation>
    <scope>NUCLEOTIDE SEQUENCE</scope>
    <source>
        <tissue evidence="1">Brain</tissue>
    </source>
</reference>
<organism evidence="1">
    <name type="scientific">Nothobranchius rachovii</name>
    <name type="common">bluefin notho</name>
    <dbReference type="NCBI Taxonomy" id="451742"/>
    <lineage>
        <taxon>Eukaryota</taxon>
        <taxon>Metazoa</taxon>
        <taxon>Chordata</taxon>
        <taxon>Craniata</taxon>
        <taxon>Vertebrata</taxon>
        <taxon>Euteleostomi</taxon>
        <taxon>Actinopterygii</taxon>
        <taxon>Neopterygii</taxon>
        <taxon>Teleostei</taxon>
        <taxon>Neoteleostei</taxon>
        <taxon>Acanthomorphata</taxon>
        <taxon>Ovalentaria</taxon>
        <taxon>Atherinomorphae</taxon>
        <taxon>Cyprinodontiformes</taxon>
        <taxon>Nothobranchiidae</taxon>
        <taxon>Nothobranchius</taxon>
    </lineage>
</organism>
<sequence length="93" mass="10671">VQFFQLCLKNIQQKYIGEGCTVAQWLEPLPCSEKLNLTFLVLRRQGLCDVIIQPFNLVCGGMLNDHKIFVTTLFEYEVIAIYIFLASSQNSRP</sequence>